<gene>
    <name evidence="4" type="ORF">thalar_01599</name>
</gene>
<evidence type="ECO:0000259" key="3">
    <source>
        <dbReference type="PROSITE" id="PS50977"/>
    </source>
</evidence>
<evidence type="ECO:0000313" key="4">
    <source>
        <dbReference type="EMBL" id="EPX80259.1"/>
    </source>
</evidence>
<dbReference type="InterPro" id="IPR050109">
    <property type="entry name" value="HTH-type_TetR-like_transc_reg"/>
</dbReference>
<protein>
    <recommendedName>
        <fullName evidence="3">HTH tetR-type domain-containing protein</fullName>
    </recommendedName>
</protein>
<dbReference type="GO" id="GO:0000976">
    <property type="term" value="F:transcription cis-regulatory region binding"/>
    <property type="evidence" value="ECO:0007669"/>
    <property type="project" value="TreeGrafter"/>
</dbReference>
<dbReference type="EMBL" id="AONI01000009">
    <property type="protein sequence ID" value="EPX80259.1"/>
    <property type="molecule type" value="Genomic_DNA"/>
</dbReference>
<sequence length="182" mass="20379">MKTEERLLHHARCLMWVRGYSAVSLREVCRAADVDASMVKRHFGSKRGLFEATLEGAFDLPVFETNDIAVLKENILTFIENFKPEENVPTVLWLIIMNASDPEVGEIVRAGQYEHMQRPLERIVGSPTQAAYFLSVLMATTLAETTLKLPGIAERGSAAYRAQLSHMMDAALSCPTSERPLR</sequence>
<dbReference type="RefSeq" id="WP_021100165.1">
    <property type="nucleotide sequence ID" value="NZ_KE557306.1"/>
</dbReference>
<dbReference type="Gene3D" id="1.10.357.10">
    <property type="entry name" value="Tetracycline Repressor, domain 2"/>
    <property type="match status" value="1"/>
</dbReference>
<organism evidence="4 5">
    <name type="scientific">Litoreibacter arenae DSM 19593</name>
    <dbReference type="NCBI Taxonomy" id="1123360"/>
    <lineage>
        <taxon>Bacteria</taxon>
        <taxon>Pseudomonadati</taxon>
        <taxon>Pseudomonadota</taxon>
        <taxon>Alphaproteobacteria</taxon>
        <taxon>Rhodobacterales</taxon>
        <taxon>Roseobacteraceae</taxon>
        <taxon>Litoreibacter</taxon>
    </lineage>
</organism>
<keyword evidence="1 2" id="KW-0238">DNA-binding</keyword>
<reference evidence="5" key="1">
    <citation type="journal article" date="2013" name="Stand. Genomic Sci.">
        <title>Genome sequence of the Litoreibacter arenae type strain (DSM 19593(T)), a member of the Roseobacter clade isolated from sea sand.</title>
        <authorList>
            <person name="Riedel T."/>
            <person name="Fiebig A."/>
            <person name="Petersen J."/>
            <person name="Gronow S."/>
            <person name="Kyrpides N.C."/>
            <person name="Goker M."/>
            <person name="Klenk H.P."/>
        </authorList>
    </citation>
    <scope>NUCLEOTIDE SEQUENCE [LARGE SCALE GENOMIC DNA]</scope>
    <source>
        <strain evidence="5">DSM 19593</strain>
    </source>
</reference>
<accession>S9S224</accession>
<evidence type="ECO:0000256" key="2">
    <source>
        <dbReference type="PROSITE-ProRule" id="PRU00335"/>
    </source>
</evidence>
<feature type="domain" description="HTH tetR-type" evidence="3">
    <location>
        <begin position="1"/>
        <end position="61"/>
    </location>
</feature>
<proteinExistence type="predicted"/>
<dbReference type="InterPro" id="IPR009057">
    <property type="entry name" value="Homeodomain-like_sf"/>
</dbReference>
<dbReference type="PANTHER" id="PTHR30055:SF235">
    <property type="entry name" value="TRANSCRIPTIONAL REGULATORY PROTEIN"/>
    <property type="match status" value="1"/>
</dbReference>
<evidence type="ECO:0000313" key="5">
    <source>
        <dbReference type="Proteomes" id="UP000015351"/>
    </source>
</evidence>
<dbReference type="HOGENOM" id="CLU_069356_10_1_5"/>
<feature type="DNA-binding region" description="H-T-H motif" evidence="2">
    <location>
        <begin position="24"/>
        <end position="43"/>
    </location>
</feature>
<evidence type="ECO:0000256" key="1">
    <source>
        <dbReference type="ARBA" id="ARBA00023125"/>
    </source>
</evidence>
<dbReference type="SUPFAM" id="SSF46689">
    <property type="entry name" value="Homeodomain-like"/>
    <property type="match status" value="1"/>
</dbReference>
<comment type="caution">
    <text evidence="4">The sequence shown here is derived from an EMBL/GenBank/DDBJ whole genome shotgun (WGS) entry which is preliminary data.</text>
</comment>
<name>S9S224_9RHOB</name>
<dbReference type="Proteomes" id="UP000015351">
    <property type="component" value="Unassembled WGS sequence"/>
</dbReference>
<dbReference type="STRING" id="1123360.thalar_01599"/>
<dbReference type="GO" id="GO:0003700">
    <property type="term" value="F:DNA-binding transcription factor activity"/>
    <property type="evidence" value="ECO:0007669"/>
    <property type="project" value="TreeGrafter"/>
</dbReference>
<dbReference type="PANTHER" id="PTHR30055">
    <property type="entry name" value="HTH-TYPE TRANSCRIPTIONAL REGULATOR RUTR"/>
    <property type="match status" value="1"/>
</dbReference>
<dbReference type="AlphaFoldDB" id="S9S224"/>
<dbReference type="Pfam" id="PF00440">
    <property type="entry name" value="TetR_N"/>
    <property type="match status" value="1"/>
</dbReference>
<dbReference type="eggNOG" id="COG1309">
    <property type="taxonomic scope" value="Bacteria"/>
</dbReference>
<dbReference type="InterPro" id="IPR001647">
    <property type="entry name" value="HTH_TetR"/>
</dbReference>
<dbReference type="PROSITE" id="PS50977">
    <property type="entry name" value="HTH_TETR_2"/>
    <property type="match status" value="1"/>
</dbReference>
<dbReference type="OrthoDB" id="9779746at2"/>
<keyword evidence="5" id="KW-1185">Reference proteome</keyword>